<keyword evidence="1 4" id="KW-0489">Methyltransferase</keyword>
<dbReference type="CDD" id="cd18097">
    <property type="entry name" value="SpoU-like"/>
    <property type="match status" value="1"/>
</dbReference>
<dbReference type="GO" id="GO:0003723">
    <property type="term" value="F:RNA binding"/>
    <property type="evidence" value="ECO:0007669"/>
    <property type="project" value="InterPro"/>
</dbReference>
<dbReference type="RefSeq" id="WP_036865749.1">
    <property type="nucleotide sequence ID" value="NZ_JRNQ01000002.1"/>
</dbReference>
<dbReference type="OrthoDB" id="9795352at2"/>
<dbReference type="GO" id="GO:0032259">
    <property type="term" value="P:methylation"/>
    <property type="evidence" value="ECO:0007669"/>
    <property type="project" value="UniProtKB-KW"/>
</dbReference>
<dbReference type="GO" id="GO:0008173">
    <property type="term" value="F:RNA methyltransferase activity"/>
    <property type="evidence" value="ECO:0007669"/>
    <property type="project" value="InterPro"/>
</dbReference>
<name>A0A096AFN4_9BACT</name>
<dbReference type="Gene3D" id="3.40.1280.10">
    <property type="match status" value="1"/>
</dbReference>
<dbReference type="GO" id="GO:0006396">
    <property type="term" value="P:RNA processing"/>
    <property type="evidence" value="ECO:0007669"/>
    <property type="project" value="InterPro"/>
</dbReference>
<dbReference type="Pfam" id="PF00588">
    <property type="entry name" value="SpoU_methylase"/>
    <property type="match status" value="1"/>
</dbReference>
<evidence type="ECO:0000313" key="4">
    <source>
        <dbReference type="EMBL" id="KGF45938.1"/>
    </source>
</evidence>
<dbReference type="AlphaFoldDB" id="A0A096AFN4"/>
<dbReference type="SUPFAM" id="SSF75217">
    <property type="entry name" value="alpha/beta knot"/>
    <property type="match status" value="1"/>
</dbReference>
<evidence type="ECO:0000256" key="1">
    <source>
        <dbReference type="ARBA" id="ARBA00022603"/>
    </source>
</evidence>
<proteinExistence type="predicted"/>
<evidence type="ECO:0000313" key="5">
    <source>
        <dbReference type="Proteomes" id="UP000029525"/>
    </source>
</evidence>
<accession>A0A096AFN4</accession>
<comment type="caution">
    <text evidence="4">The sequence shown here is derived from an EMBL/GenBank/DDBJ whole genome shotgun (WGS) entry which is preliminary data.</text>
</comment>
<dbReference type="PANTHER" id="PTHR46429:SF1">
    <property type="entry name" value="23S RRNA (GUANOSINE-2'-O-)-METHYLTRANSFERASE RLMB"/>
    <property type="match status" value="1"/>
</dbReference>
<organism evidence="4 5">
    <name type="scientific">Prevotella bivia DNF00320</name>
    <dbReference type="NCBI Taxonomy" id="1401068"/>
    <lineage>
        <taxon>Bacteria</taxon>
        <taxon>Pseudomonadati</taxon>
        <taxon>Bacteroidota</taxon>
        <taxon>Bacteroidia</taxon>
        <taxon>Bacteroidales</taxon>
        <taxon>Prevotellaceae</taxon>
        <taxon>Prevotella</taxon>
    </lineage>
</organism>
<feature type="domain" description="tRNA/rRNA methyltransferase SpoU type" evidence="3">
    <location>
        <begin position="25"/>
        <end position="169"/>
    </location>
</feature>
<keyword evidence="2 4" id="KW-0808">Transferase</keyword>
<protein>
    <submittedName>
        <fullName evidence="4">RNA methyltransferase</fullName>
    </submittedName>
</protein>
<dbReference type="InterPro" id="IPR001537">
    <property type="entry name" value="SpoU_MeTrfase"/>
</dbReference>
<dbReference type="InterPro" id="IPR029028">
    <property type="entry name" value="Alpha/beta_knot_MTases"/>
</dbReference>
<dbReference type="InterPro" id="IPR029026">
    <property type="entry name" value="tRNA_m1G_MTases_N"/>
</dbReference>
<reference evidence="4 5" key="1">
    <citation type="submission" date="2014-07" db="EMBL/GenBank/DDBJ databases">
        <authorList>
            <person name="McCorrison J."/>
            <person name="Sanka R."/>
            <person name="Torralba M."/>
            <person name="Gillis M."/>
            <person name="Haft D.H."/>
            <person name="Methe B."/>
            <person name="Sutton G."/>
            <person name="Nelson K.E."/>
        </authorList>
    </citation>
    <scope>NUCLEOTIDE SEQUENCE [LARGE SCALE GENOMIC DNA]</scope>
    <source>
        <strain evidence="4 5">DNF00320</strain>
    </source>
</reference>
<dbReference type="GO" id="GO:0005829">
    <property type="term" value="C:cytosol"/>
    <property type="evidence" value="ECO:0007669"/>
    <property type="project" value="TreeGrafter"/>
</dbReference>
<evidence type="ECO:0000256" key="2">
    <source>
        <dbReference type="ARBA" id="ARBA00022679"/>
    </source>
</evidence>
<dbReference type="InterPro" id="IPR004441">
    <property type="entry name" value="rRNA_MeTrfase_TrmH"/>
</dbReference>
<dbReference type="EMBL" id="JRNQ01000002">
    <property type="protein sequence ID" value="KGF45938.1"/>
    <property type="molecule type" value="Genomic_DNA"/>
</dbReference>
<evidence type="ECO:0000259" key="3">
    <source>
        <dbReference type="Pfam" id="PF00588"/>
    </source>
</evidence>
<gene>
    <name evidence="4" type="ORF">HMPREF0647_00605</name>
</gene>
<sequence length="181" mass="20316">MRKLRTIEMDRLSIEEFKEANKLPLVVVLDDVRSLYNVGSVFRSGDAFRITAVYLCGITATPPNAEIHKTALGGEDSVDWKYFEHTEDAIKALHSQGYYVYCVEQVEGSTKLQNLQSTLDTTQHYAIIMGNEVKGVKQSVVDLSDNCLEIPQFGTKHSLNVSTTAGIVIWEFAKAYLEHIK</sequence>
<dbReference type="Proteomes" id="UP000029525">
    <property type="component" value="Unassembled WGS sequence"/>
</dbReference>
<dbReference type="PANTHER" id="PTHR46429">
    <property type="entry name" value="23S RRNA (GUANOSINE-2'-O-)-METHYLTRANSFERASE RLMB"/>
    <property type="match status" value="1"/>
</dbReference>